<dbReference type="SUPFAM" id="SSF46548">
    <property type="entry name" value="alpha-helical ferredoxin"/>
    <property type="match status" value="1"/>
</dbReference>
<proteinExistence type="predicted"/>
<evidence type="ECO:0000256" key="3">
    <source>
        <dbReference type="ARBA" id="ARBA00022737"/>
    </source>
</evidence>
<organism evidence="8 9">
    <name type="scientific">Candidatus Desulfatibia profunda</name>
    <dbReference type="NCBI Taxonomy" id="2841695"/>
    <lineage>
        <taxon>Bacteria</taxon>
        <taxon>Pseudomonadati</taxon>
        <taxon>Thermodesulfobacteriota</taxon>
        <taxon>Desulfobacteria</taxon>
        <taxon>Desulfobacterales</taxon>
        <taxon>Desulfobacterales incertae sedis</taxon>
        <taxon>Candidatus Desulfatibia</taxon>
    </lineage>
</organism>
<dbReference type="EC" id="1.1.99.14" evidence="6"/>
<dbReference type="PIRSF" id="PIRSF000139">
    <property type="entry name" value="Glc_ox_4Fe-4S"/>
    <property type="match status" value="1"/>
</dbReference>
<keyword evidence="1 6" id="KW-0004">4Fe-4S</keyword>
<keyword evidence="6" id="KW-0813">Transport</keyword>
<dbReference type="EMBL" id="JACNJH010000129">
    <property type="protein sequence ID" value="MBC8361295.1"/>
    <property type="molecule type" value="Genomic_DNA"/>
</dbReference>
<keyword evidence="3" id="KW-0677">Repeat</keyword>
<evidence type="ECO:0000256" key="1">
    <source>
        <dbReference type="ARBA" id="ARBA00022485"/>
    </source>
</evidence>
<comment type="catalytic activity">
    <reaction evidence="6">
        <text>glycolate + A = glyoxylate + AH2</text>
        <dbReference type="Rhea" id="RHEA:21264"/>
        <dbReference type="ChEBI" id="CHEBI:13193"/>
        <dbReference type="ChEBI" id="CHEBI:17499"/>
        <dbReference type="ChEBI" id="CHEBI:29805"/>
        <dbReference type="ChEBI" id="CHEBI:36655"/>
        <dbReference type="EC" id="1.1.99.14"/>
    </reaction>
</comment>
<dbReference type="Pfam" id="PF13183">
    <property type="entry name" value="Fer4_8"/>
    <property type="match status" value="1"/>
</dbReference>
<comment type="function">
    <text evidence="6">Component of a complex that catalyzes the oxidation of glycolate to glyoxylate.</text>
</comment>
<gene>
    <name evidence="8" type="ORF">H8E23_07850</name>
</gene>
<dbReference type="Pfam" id="PF02754">
    <property type="entry name" value="CCG"/>
    <property type="match status" value="2"/>
</dbReference>
<evidence type="ECO:0000313" key="8">
    <source>
        <dbReference type="EMBL" id="MBC8361295.1"/>
    </source>
</evidence>
<evidence type="ECO:0000256" key="4">
    <source>
        <dbReference type="ARBA" id="ARBA00023004"/>
    </source>
</evidence>
<accession>A0A8J6TH08</accession>
<dbReference type="Proteomes" id="UP000603434">
    <property type="component" value="Unassembled WGS sequence"/>
</dbReference>
<keyword evidence="6" id="KW-0249">Electron transport</keyword>
<dbReference type="GO" id="GO:0051539">
    <property type="term" value="F:4 iron, 4 sulfur cluster binding"/>
    <property type="evidence" value="ECO:0007669"/>
    <property type="project" value="UniProtKB-UniRule"/>
</dbReference>
<comment type="cofactor">
    <cofactor evidence="6">
        <name>[4Fe-4S] cluster</name>
        <dbReference type="ChEBI" id="CHEBI:49883"/>
    </cofactor>
    <text evidence="6">Binds 2 [4Fe-4S] clusters.</text>
</comment>
<feature type="domain" description="4Fe-4S ferredoxin-type" evidence="7">
    <location>
        <begin position="62"/>
        <end position="92"/>
    </location>
</feature>
<evidence type="ECO:0000256" key="5">
    <source>
        <dbReference type="ARBA" id="ARBA00023014"/>
    </source>
</evidence>
<keyword evidence="2 6" id="KW-0479">Metal-binding</keyword>
<dbReference type="PROSITE" id="PS00198">
    <property type="entry name" value="4FE4S_FER_1"/>
    <property type="match status" value="1"/>
</dbReference>
<reference evidence="8 9" key="1">
    <citation type="submission" date="2020-08" db="EMBL/GenBank/DDBJ databases">
        <title>Bridging the membrane lipid divide: bacteria of the FCB group superphylum have the potential to synthesize archaeal ether lipids.</title>
        <authorList>
            <person name="Villanueva L."/>
            <person name="Von Meijenfeldt F.A.B."/>
            <person name="Westbye A.B."/>
            <person name="Yadav S."/>
            <person name="Hopmans E.C."/>
            <person name="Dutilh B.E."/>
            <person name="Sinninghe Damste J.S."/>
        </authorList>
    </citation>
    <scope>NUCLEOTIDE SEQUENCE [LARGE SCALE GENOMIC DNA]</scope>
    <source>
        <strain evidence="8">NIOZ-UU30</strain>
    </source>
</reference>
<dbReference type="InterPro" id="IPR017896">
    <property type="entry name" value="4Fe4S_Fe-S-bd"/>
</dbReference>
<evidence type="ECO:0000256" key="2">
    <source>
        <dbReference type="ARBA" id="ARBA00022723"/>
    </source>
</evidence>
<protein>
    <recommendedName>
        <fullName evidence="6">Glycolate oxidase iron-sulfur subunit</fullName>
        <ecNumber evidence="6">1.1.99.14</ecNumber>
    </recommendedName>
</protein>
<name>A0A8J6TH08_9BACT</name>
<dbReference type="PROSITE" id="PS51379">
    <property type="entry name" value="4FE4S_FER_2"/>
    <property type="match status" value="2"/>
</dbReference>
<keyword evidence="5 6" id="KW-0411">Iron-sulfur</keyword>
<evidence type="ECO:0000256" key="6">
    <source>
        <dbReference type="PIRNR" id="PIRNR000139"/>
    </source>
</evidence>
<evidence type="ECO:0000259" key="7">
    <source>
        <dbReference type="PROSITE" id="PS51379"/>
    </source>
</evidence>
<comment type="caution">
    <text evidence="8">The sequence shown here is derived from an EMBL/GenBank/DDBJ whole genome shotgun (WGS) entry which is preliminary data.</text>
</comment>
<dbReference type="InterPro" id="IPR017900">
    <property type="entry name" value="4Fe4S_Fe_S_CS"/>
</dbReference>
<sequence length="440" mass="48363">MPGIKTLTTLMRQLEDQLAACMRCGMCQAVCPLFAETGREADVARGKLALLEGLMREMFKNPKGVYERLNKCLLCGSCAANCPSGVNALEIFIKARAILTGCMGLSPAKKLILRGMLSRPEIFDRMVEWGSKFQKILTRPASELLGTSCARFVSPLLKDRHFVPLAPVPFHRMMPALDSNPGRSGIKAAFFVGCLIDKMFPRVAASVIDVFNYHGVGIYMPEGQGCCGIPAISSGDMLTFNRLVRHHLKLFDPDKFDYLITACATCTATIRKLWPLMVQDELGNIKARVEKIAAKTLDVCQFLVTSIGLHTGEFEERAEAVDVTYHDPCHLKKSLGVFNEPRALIRANPGYRFKEMPESDWCCGLGGSFSLQHYDISASIGRRKCDHIRATGCSVVATGCPACMLQISDMLSKSGEKIAIKHPVEIYAASLRNSSNPDIS</sequence>
<dbReference type="InterPro" id="IPR009051">
    <property type="entry name" value="Helical_ferredxn"/>
</dbReference>
<dbReference type="Gene3D" id="1.10.1060.10">
    <property type="entry name" value="Alpha-helical ferredoxin"/>
    <property type="match status" value="1"/>
</dbReference>
<keyword evidence="4 6" id="KW-0408">Iron</keyword>
<dbReference type="PANTHER" id="PTHR32479:SF20">
    <property type="entry name" value="GLYCOLATE OXIDASE IRON-SULFUR SUBUNIT"/>
    <property type="match status" value="1"/>
</dbReference>
<dbReference type="PANTHER" id="PTHR32479">
    <property type="entry name" value="GLYCOLATE OXIDASE IRON-SULFUR SUBUNIT"/>
    <property type="match status" value="1"/>
</dbReference>
<dbReference type="InterPro" id="IPR012257">
    <property type="entry name" value="Glc_ox_4Fe-4S"/>
</dbReference>
<dbReference type="AlphaFoldDB" id="A0A8J6TH08"/>
<dbReference type="GO" id="GO:0019154">
    <property type="term" value="F:glycolate dehydrogenase activity"/>
    <property type="evidence" value="ECO:0007669"/>
    <property type="project" value="UniProtKB-EC"/>
</dbReference>
<feature type="domain" description="4Fe-4S ferredoxin-type" evidence="7">
    <location>
        <begin position="11"/>
        <end position="41"/>
    </location>
</feature>
<dbReference type="InterPro" id="IPR004017">
    <property type="entry name" value="Cys_rich_dom"/>
</dbReference>
<evidence type="ECO:0000313" key="9">
    <source>
        <dbReference type="Proteomes" id="UP000603434"/>
    </source>
</evidence>
<dbReference type="GO" id="GO:0046872">
    <property type="term" value="F:metal ion binding"/>
    <property type="evidence" value="ECO:0007669"/>
    <property type="project" value="UniProtKB-UniRule"/>
</dbReference>
<comment type="catalytic activity">
    <reaction evidence="6">
        <text>(R)-lactate + A = pyruvate + AH2</text>
        <dbReference type="Rhea" id="RHEA:15089"/>
        <dbReference type="ChEBI" id="CHEBI:13193"/>
        <dbReference type="ChEBI" id="CHEBI:15361"/>
        <dbReference type="ChEBI" id="CHEBI:16004"/>
        <dbReference type="ChEBI" id="CHEBI:17499"/>
    </reaction>
</comment>